<organism evidence="1 2">
    <name type="scientific">Nepenthes gracilis</name>
    <name type="common">Slender pitcher plant</name>
    <dbReference type="NCBI Taxonomy" id="150966"/>
    <lineage>
        <taxon>Eukaryota</taxon>
        <taxon>Viridiplantae</taxon>
        <taxon>Streptophyta</taxon>
        <taxon>Embryophyta</taxon>
        <taxon>Tracheophyta</taxon>
        <taxon>Spermatophyta</taxon>
        <taxon>Magnoliopsida</taxon>
        <taxon>eudicotyledons</taxon>
        <taxon>Gunneridae</taxon>
        <taxon>Pentapetalae</taxon>
        <taxon>Caryophyllales</taxon>
        <taxon>Nepenthaceae</taxon>
        <taxon>Nepenthes</taxon>
    </lineage>
</organism>
<evidence type="ECO:0000313" key="2">
    <source>
        <dbReference type="Proteomes" id="UP001279734"/>
    </source>
</evidence>
<protein>
    <submittedName>
        <fullName evidence="1">Uncharacterized protein</fullName>
    </submittedName>
</protein>
<dbReference type="Proteomes" id="UP001279734">
    <property type="component" value="Unassembled WGS sequence"/>
</dbReference>
<accession>A0AAD3P4J4</accession>
<comment type="caution">
    <text evidence="1">The sequence shown here is derived from an EMBL/GenBank/DDBJ whole genome shotgun (WGS) entry which is preliminary data.</text>
</comment>
<keyword evidence="2" id="KW-1185">Reference proteome</keyword>
<proteinExistence type="predicted"/>
<dbReference type="AlphaFoldDB" id="A0AAD3P4J4"/>
<dbReference type="EMBL" id="BSYO01000001">
    <property type="protein sequence ID" value="GMG98644.1"/>
    <property type="molecule type" value="Genomic_DNA"/>
</dbReference>
<name>A0AAD3P4J4_NEPGR</name>
<sequence length="202" mass="21905">MVRMLQNGSQNAAPAKSRNANFLVPLPCESEDANYDLNNDTRRAAINLSIEPGRKSEQINSKNHVKNNTGVQWAANFRIPNYAVFPNNGSHDCNVAELSAPIVYMNSSVTTPPDQDQDVFLPKSSQICSDHMIHELAFSLGDLTSQKNQAMKILMPHYIFESAGDSGSLAPPTPPTIAKSSSMPKLGFVLPASCPPCTFLAS</sequence>
<evidence type="ECO:0000313" key="1">
    <source>
        <dbReference type="EMBL" id="GMG98644.1"/>
    </source>
</evidence>
<reference evidence="1" key="1">
    <citation type="submission" date="2023-05" db="EMBL/GenBank/DDBJ databases">
        <title>Nepenthes gracilis genome sequencing.</title>
        <authorList>
            <person name="Fukushima K."/>
        </authorList>
    </citation>
    <scope>NUCLEOTIDE SEQUENCE</scope>
    <source>
        <strain evidence="1">SING2019-196</strain>
    </source>
</reference>
<gene>
    <name evidence="1" type="ORF">Nepgr_000484</name>
</gene>